<evidence type="ECO:0000313" key="3">
    <source>
        <dbReference type="Proteomes" id="UP000009877"/>
    </source>
</evidence>
<dbReference type="SUPFAM" id="SSF82649">
    <property type="entry name" value="SufE/NifU"/>
    <property type="match status" value="1"/>
</dbReference>
<dbReference type="RefSeq" id="WP_006214199.1">
    <property type="nucleotide sequence ID" value="NZ_ANHZ02000006.1"/>
</dbReference>
<dbReference type="EMBL" id="ANHZ02000006">
    <property type="protein sequence ID" value="EME37032.1"/>
    <property type="molecule type" value="Genomic_DNA"/>
</dbReference>
<dbReference type="NCBIfam" id="TIGR01994">
    <property type="entry name" value="SUF_scaf_2"/>
    <property type="match status" value="1"/>
</dbReference>
<dbReference type="AlphaFoldDB" id="M2WES3"/>
<dbReference type="Pfam" id="PF01592">
    <property type="entry name" value="NifU_N"/>
    <property type="match status" value="1"/>
</dbReference>
<dbReference type="STRING" id="71999.KPaMU14_09285"/>
<organism evidence="2 3">
    <name type="scientific">Kocuria palustris PEL</name>
    <dbReference type="NCBI Taxonomy" id="1236550"/>
    <lineage>
        <taxon>Bacteria</taxon>
        <taxon>Bacillati</taxon>
        <taxon>Actinomycetota</taxon>
        <taxon>Actinomycetes</taxon>
        <taxon>Micrococcales</taxon>
        <taxon>Micrococcaceae</taxon>
        <taxon>Kocuria</taxon>
    </lineage>
</organism>
<evidence type="ECO:0000259" key="1">
    <source>
        <dbReference type="Pfam" id="PF01592"/>
    </source>
</evidence>
<dbReference type="GO" id="GO:0005506">
    <property type="term" value="F:iron ion binding"/>
    <property type="evidence" value="ECO:0007669"/>
    <property type="project" value="InterPro"/>
</dbReference>
<sequence>MSELDQMYQEVILDHSKRRVGEGLAAEIRELPGKDAVTEPVGQESAAGADHEYNPTCGDEIRLRVGLRGETVESVTWEGDGCSISMAAASVLSEMAPGSSLEQLREQLDAFREMLHSRGRIEPDVELLGDAAAFAGVSRFVARVKCAALGWVAAEKAIERAQAGQQG</sequence>
<feature type="domain" description="NIF system FeS cluster assembly NifU N-terminal" evidence="1">
    <location>
        <begin position="48"/>
        <end position="146"/>
    </location>
</feature>
<dbReference type="Gene3D" id="3.90.1010.10">
    <property type="match status" value="1"/>
</dbReference>
<dbReference type="Proteomes" id="UP000009877">
    <property type="component" value="Unassembled WGS sequence"/>
</dbReference>
<dbReference type="InterPro" id="IPR002871">
    <property type="entry name" value="NIF_FeS_clus_asmbl_NifU_N"/>
</dbReference>
<reference evidence="2 3" key="1">
    <citation type="journal article" date="2014" name="Genome Announc.">
        <title>Draft Genome Sequence of Kocuria palustris PEL.</title>
        <authorList>
            <person name="Sharma G."/>
            <person name="Khatri I."/>
            <person name="Subramanian S."/>
        </authorList>
    </citation>
    <scope>NUCLEOTIDE SEQUENCE [LARGE SCALE GENOMIC DNA]</scope>
    <source>
        <strain evidence="2 3">PEL</strain>
    </source>
</reference>
<proteinExistence type="predicted"/>
<evidence type="ECO:0000313" key="2">
    <source>
        <dbReference type="EMBL" id="EME37032.1"/>
    </source>
</evidence>
<name>M2WES3_9MICC</name>
<keyword evidence="3" id="KW-1185">Reference proteome</keyword>
<dbReference type="GO" id="GO:0051536">
    <property type="term" value="F:iron-sulfur cluster binding"/>
    <property type="evidence" value="ECO:0007669"/>
    <property type="project" value="InterPro"/>
</dbReference>
<accession>M2WES3</accession>
<dbReference type="GO" id="GO:0016226">
    <property type="term" value="P:iron-sulfur cluster assembly"/>
    <property type="evidence" value="ECO:0007669"/>
    <property type="project" value="InterPro"/>
</dbReference>
<dbReference type="CDD" id="cd06664">
    <property type="entry name" value="IscU_like"/>
    <property type="match status" value="1"/>
</dbReference>
<comment type="caution">
    <text evidence="2">The sequence shown here is derived from an EMBL/GenBank/DDBJ whole genome shotgun (WGS) entry which is preliminary data.</text>
</comment>
<protein>
    <submittedName>
        <fullName evidence="2">Iron-sulfur cluster assembly scaffold protein</fullName>
    </submittedName>
</protein>
<gene>
    <name evidence="2" type="ORF">C884_02188</name>
</gene>